<keyword evidence="13" id="KW-1185">Reference proteome</keyword>
<dbReference type="Pfam" id="PF00487">
    <property type="entry name" value="FA_desaturase"/>
    <property type="match status" value="1"/>
</dbReference>
<feature type="transmembrane region" description="Helical" evidence="10">
    <location>
        <begin position="180"/>
        <end position="203"/>
    </location>
</feature>
<name>A0A229RPG2_AMYAL</name>
<dbReference type="PRINTS" id="PR00075">
    <property type="entry name" value="FACDDSATRASE"/>
</dbReference>
<comment type="similarity">
    <text evidence="2">Belongs to the fatty acid desaturase type 2 family.</text>
</comment>
<evidence type="ECO:0000256" key="1">
    <source>
        <dbReference type="ARBA" id="ARBA00004141"/>
    </source>
</evidence>
<feature type="transmembrane region" description="Helical" evidence="10">
    <location>
        <begin position="28"/>
        <end position="52"/>
    </location>
</feature>
<dbReference type="RefSeq" id="WP_020637172.1">
    <property type="nucleotide sequence ID" value="NZ_KB913032.1"/>
</dbReference>
<evidence type="ECO:0000256" key="5">
    <source>
        <dbReference type="ARBA" id="ARBA00022989"/>
    </source>
</evidence>
<comment type="subcellular location">
    <subcellularLocation>
        <location evidence="1">Membrane</location>
        <topology evidence="1">Multi-pass membrane protein</topology>
    </subcellularLocation>
</comment>
<keyword evidence="3 10" id="KW-0812">Transmembrane</keyword>
<feature type="domain" description="Fatty acid desaturase" evidence="11">
    <location>
        <begin position="55"/>
        <end position="272"/>
    </location>
</feature>
<keyword evidence="8" id="KW-0443">Lipid metabolism</keyword>
<sequence>MTASTEPEAPASQSKPLISHRRGSGEMLILKTFLLVPFVALLAAVPIVWGWGMTWVDLGLAAVFYTLGTLGVTVGYHRYFTHGAFKAGRPLRVALAIAGSFAVQGSVIFWVASHRRHHAFADREGDPHSPWLFGTSPTALLRGFWHAHMGWMFSREVTNYERFAPDLVADKDLRVVNRYFWLWITLSLALPAILGGLISWSWWGAVTGFFWAGLVRIAFLHHVSWSVNSICHLIGERPFASRDKAANFWPLAILSMGESWHNSHHADPTCARHGVLRGQVDVSARVIWLFEKFGWARDVRWPKPERLAAKLAKPA</sequence>
<keyword evidence="5 10" id="KW-1133">Transmembrane helix</keyword>
<reference evidence="12 13" key="1">
    <citation type="submission" date="2017-07" db="EMBL/GenBank/DDBJ databases">
        <title>Amycolatopsis alba DSM 44262 Genome sequencing and assembly.</title>
        <authorList>
            <person name="Kaur N."/>
            <person name="Mayilraj S."/>
        </authorList>
    </citation>
    <scope>NUCLEOTIDE SEQUENCE [LARGE SCALE GENOMIC DNA]</scope>
    <source>
        <strain evidence="12 13">DSM 44262</strain>
    </source>
</reference>
<evidence type="ECO:0000256" key="6">
    <source>
        <dbReference type="ARBA" id="ARBA00023002"/>
    </source>
</evidence>
<evidence type="ECO:0000259" key="11">
    <source>
        <dbReference type="Pfam" id="PF00487"/>
    </source>
</evidence>
<gene>
    <name evidence="12" type="ORF">CFP75_21605</name>
</gene>
<feature type="transmembrane region" description="Helical" evidence="10">
    <location>
        <begin position="91"/>
        <end position="111"/>
    </location>
</feature>
<dbReference type="AlphaFoldDB" id="A0A229RPG2"/>
<evidence type="ECO:0000256" key="4">
    <source>
        <dbReference type="ARBA" id="ARBA00022832"/>
    </source>
</evidence>
<dbReference type="PANTHER" id="PTHR11351:SF3">
    <property type="entry name" value="BLL4393 PROTEIN"/>
    <property type="match status" value="1"/>
</dbReference>
<dbReference type="GO" id="GO:0016020">
    <property type="term" value="C:membrane"/>
    <property type="evidence" value="ECO:0007669"/>
    <property type="project" value="UniProtKB-SubCell"/>
</dbReference>
<keyword evidence="9 10" id="KW-0472">Membrane</keyword>
<comment type="caution">
    <text evidence="12">The sequence shown here is derived from an EMBL/GenBank/DDBJ whole genome shotgun (WGS) entry which is preliminary data.</text>
</comment>
<dbReference type="InterPro" id="IPR015876">
    <property type="entry name" value="Acyl-CoA_DS"/>
</dbReference>
<evidence type="ECO:0000256" key="7">
    <source>
        <dbReference type="ARBA" id="ARBA00023004"/>
    </source>
</evidence>
<evidence type="ECO:0000313" key="13">
    <source>
        <dbReference type="Proteomes" id="UP000215563"/>
    </source>
</evidence>
<evidence type="ECO:0000256" key="3">
    <source>
        <dbReference type="ARBA" id="ARBA00022692"/>
    </source>
</evidence>
<dbReference type="CDD" id="cd03505">
    <property type="entry name" value="Delta9-FADS-like"/>
    <property type="match status" value="1"/>
</dbReference>
<protein>
    <submittedName>
        <fullName evidence="12">Acyl-CoA desaturase</fullName>
    </submittedName>
</protein>
<evidence type="ECO:0000256" key="9">
    <source>
        <dbReference type="ARBA" id="ARBA00023136"/>
    </source>
</evidence>
<evidence type="ECO:0000256" key="8">
    <source>
        <dbReference type="ARBA" id="ARBA00023098"/>
    </source>
</evidence>
<feature type="transmembrane region" description="Helical" evidence="10">
    <location>
        <begin position="58"/>
        <end position="79"/>
    </location>
</feature>
<dbReference type="OrthoDB" id="19906at2"/>
<keyword evidence="4" id="KW-0276">Fatty acid metabolism</keyword>
<feature type="transmembrane region" description="Helical" evidence="10">
    <location>
        <begin position="209"/>
        <end position="234"/>
    </location>
</feature>
<dbReference type="InterPro" id="IPR005804">
    <property type="entry name" value="FA_desaturase_dom"/>
</dbReference>
<dbReference type="Proteomes" id="UP000215563">
    <property type="component" value="Unassembled WGS sequence"/>
</dbReference>
<evidence type="ECO:0000256" key="10">
    <source>
        <dbReference type="SAM" id="Phobius"/>
    </source>
</evidence>
<dbReference type="GO" id="GO:0006631">
    <property type="term" value="P:fatty acid metabolic process"/>
    <property type="evidence" value="ECO:0007669"/>
    <property type="project" value="UniProtKB-KW"/>
</dbReference>
<proteinExistence type="inferred from homology"/>
<evidence type="ECO:0000256" key="2">
    <source>
        <dbReference type="ARBA" id="ARBA00008749"/>
    </source>
</evidence>
<dbReference type="EMBL" id="NMQU01000061">
    <property type="protein sequence ID" value="OXM48560.1"/>
    <property type="molecule type" value="Genomic_DNA"/>
</dbReference>
<dbReference type="PANTHER" id="PTHR11351">
    <property type="entry name" value="ACYL-COA DESATURASE"/>
    <property type="match status" value="1"/>
</dbReference>
<keyword evidence="6" id="KW-0560">Oxidoreductase</keyword>
<accession>A0A229RPG2</accession>
<dbReference type="GO" id="GO:0016717">
    <property type="term" value="F:oxidoreductase activity, acting on paired donors, with oxidation of a pair of donors resulting in the reduction of molecular oxygen to two molecules of water"/>
    <property type="evidence" value="ECO:0007669"/>
    <property type="project" value="InterPro"/>
</dbReference>
<organism evidence="12 13">
    <name type="scientific">Amycolatopsis alba DSM 44262</name>
    <dbReference type="NCBI Taxonomy" id="1125972"/>
    <lineage>
        <taxon>Bacteria</taxon>
        <taxon>Bacillati</taxon>
        <taxon>Actinomycetota</taxon>
        <taxon>Actinomycetes</taxon>
        <taxon>Pseudonocardiales</taxon>
        <taxon>Pseudonocardiaceae</taxon>
        <taxon>Amycolatopsis</taxon>
    </lineage>
</organism>
<evidence type="ECO:0000313" key="12">
    <source>
        <dbReference type="EMBL" id="OXM48560.1"/>
    </source>
</evidence>
<keyword evidence="7" id="KW-0408">Iron</keyword>